<comment type="subcellular location">
    <subcellularLocation>
        <location evidence="3">Endoplasmic reticulum membrane</location>
        <topology evidence="3">Peripheral membrane protein</topology>
    </subcellularLocation>
    <subcellularLocation>
        <location evidence="2">Microsome membrane</location>
        <topology evidence="2">Peripheral membrane protein</topology>
    </subcellularLocation>
</comment>
<evidence type="ECO:0000313" key="15">
    <source>
        <dbReference type="EMBL" id="KAJ6623039.1"/>
    </source>
</evidence>
<evidence type="ECO:0000256" key="11">
    <source>
        <dbReference type="ARBA" id="ARBA00023033"/>
    </source>
</evidence>
<keyword evidence="11 14" id="KW-0503">Monooxygenase</keyword>
<dbReference type="InterPro" id="IPR036396">
    <property type="entry name" value="Cyt_P450_sf"/>
</dbReference>
<keyword evidence="7" id="KW-0256">Endoplasmic reticulum</keyword>
<evidence type="ECO:0000313" key="16">
    <source>
        <dbReference type="Proteomes" id="UP001151699"/>
    </source>
</evidence>
<comment type="similarity">
    <text evidence="4 14">Belongs to the cytochrome P450 family.</text>
</comment>
<comment type="cofactor">
    <cofactor evidence="1 13">
        <name>heme</name>
        <dbReference type="ChEBI" id="CHEBI:30413"/>
    </cofactor>
</comment>
<organism evidence="15 16">
    <name type="scientific">Pseudolycoriella hygida</name>
    <dbReference type="NCBI Taxonomy" id="35572"/>
    <lineage>
        <taxon>Eukaryota</taxon>
        <taxon>Metazoa</taxon>
        <taxon>Ecdysozoa</taxon>
        <taxon>Arthropoda</taxon>
        <taxon>Hexapoda</taxon>
        <taxon>Insecta</taxon>
        <taxon>Pterygota</taxon>
        <taxon>Neoptera</taxon>
        <taxon>Endopterygota</taxon>
        <taxon>Diptera</taxon>
        <taxon>Nematocera</taxon>
        <taxon>Sciaroidea</taxon>
        <taxon>Sciaridae</taxon>
        <taxon>Pseudolycoriella</taxon>
    </lineage>
</organism>
<dbReference type="Proteomes" id="UP001151699">
    <property type="component" value="Unassembled WGS sequence"/>
</dbReference>
<keyword evidence="10 13" id="KW-0408">Iron</keyword>
<protein>
    <submittedName>
        <fullName evidence="15">Cytochrome P450 6a2</fullName>
    </submittedName>
</protein>
<reference evidence="15" key="1">
    <citation type="submission" date="2022-07" db="EMBL/GenBank/DDBJ databases">
        <authorList>
            <person name="Trinca V."/>
            <person name="Uliana J.V.C."/>
            <person name="Torres T.T."/>
            <person name="Ward R.J."/>
            <person name="Monesi N."/>
        </authorList>
    </citation>
    <scope>NUCLEOTIDE SEQUENCE</scope>
    <source>
        <strain evidence="15">HSMRA1968</strain>
        <tissue evidence="15">Whole embryos</tissue>
    </source>
</reference>
<evidence type="ECO:0000256" key="6">
    <source>
        <dbReference type="ARBA" id="ARBA00022723"/>
    </source>
</evidence>
<evidence type="ECO:0000256" key="7">
    <source>
        <dbReference type="ARBA" id="ARBA00022824"/>
    </source>
</evidence>
<dbReference type="GO" id="GO:0016705">
    <property type="term" value="F:oxidoreductase activity, acting on paired donors, with incorporation or reduction of molecular oxygen"/>
    <property type="evidence" value="ECO:0007669"/>
    <property type="project" value="InterPro"/>
</dbReference>
<dbReference type="PRINTS" id="PR00385">
    <property type="entry name" value="P450"/>
</dbReference>
<dbReference type="OrthoDB" id="2789670at2759"/>
<dbReference type="CDD" id="cd11056">
    <property type="entry name" value="CYP6-like"/>
    <property type="match status" value="1"/>
</dbReference>
<evidence type="ECO:0000256" key="2">
    <source>
        <dbReference type="ARBA" id="ARBA00004174"/>
    </source>
</evidence>
<gene>
    <name evidence="15" type="primary">Cyp6a2_2</name>
    <name evidence="15" type="ORF">Bhyg_16550</name>
</gene>
<dbReference type="GO" id="GO:0005789">
    <property type="term" value="C:endoplasmic reticulum membrane"/>
    <property type="evidence" value="ECO:0007669"/>
    <property type="project" value="UniProtKB-SubCell"/>
</dbReference>
<evidence type="ECO:0000256" key="1">
    <source>
        <dbReference type="ARBA" id="ARBA00001971"/>
    </source>
</evidence>
<dbReference type="Pfam" id="PF00067">
    <property type="entry name" value="p450"/>
    <property type="match status" value="1"/>
</dbReference>
<dbReference type="PROSITE" id="PS00086">
    <property type="entry name" value="CYTOCHROME_P450"/>
    <property type="match status" value="1"/>
</dbReference>
<dbReference type="InterPro" id="IPR002401">
    <property type="entry name" value="Cyt_P450_E_grp-I"/>
</dbReference>
<keyword evidence="16" id="KW-1185">Reference proteome</keyword>
<dbReference type="SUPFAM" id="SSF48264">
    <property type="entry name" value="Cytochrome P450"/>
    <property type="match status" value="1"/>
</dbReference>
<accession>A0A9Q0RUA6</accession>
<evidence type="ECO:0000256" key="14">
    <source>
        <dbReference type="RuleBase" id="RU000461"/>
    </source>
</evidence>
<evidence type="ECO:0000256" key="5">
    <source>
        <dbReference type="ARBA" id="ARBA00022617"/>
    </source>
</evidence>
<dbReference type="AlphaFoldDB" id="A0A9Q0RUA6"/>
<name>A0A9Q0RUA6_9DIPT</name>
<dbReference type="EMBL" id="WJQU01003659">
    <property type="protein sequence ID" value="KAJ6623039.1"/>
    <property type="molecule type" value="Genomic_DNA"/>
</dbReference>
<keyword evidence="9 14" id="KW-0560">Oxidoreductase</keyword>
<evidence type="ECO:0000256" key="13">
    <source>
        <dbReference type="PIRSR" id="PIRSR602401-1"/>
    </source>
</evidence>
<dbReference type="InterPro" id="IPR050476">
    <property type="entry name" value="Insect_CytP450_Detox"/>
</dbReference>
<keyword evidence="5 13" id="KW-0349">Heme</keyword>
<dbReference type="GO" id="GO:0005506">
    <property type="term" value="F:iron ion binding"/>
    <property type="evidence" value="ECO:0007669"/>
    <property type="project" value="InterPro"/>
</dbReference>
<dbReference type="GO" id="GO:0004497">
    <property type="term" value="F:monooxygenase activity"/>
    <property type="evidence" value="ECO:0007669"/>
    <property type="project" value="UniProtKB-KW"/>
</dbReference>
<evidence type="ECO:0000256" key="10">
    <source>
        <dbReference type="ARBA" id="ARBA00023004"/>
    </source>
</evidence>
<dbReference type="FunFam" id="1.10.630.10:FF:000042">
    <property type="entry name" value="Cytochrome P450"/>
    <property type="match status" value="1"/>
</dbReference>
<feature type="binding site" description="axial binding residue" evidence="13">
    <location>
        <position position="461"/>
    </location>
    <ligand>
        <name>heme</name>
        <dbReference type="ChEBI" id="CHEBI:30413"/>
    </ligand>
    <ligandPart>
        <name>Fe</name>
        <dbReference type="ChEBI" id="CHEBI:18248"/>
    </ligandPart>
</feature>
<comment type="caution">
    <text evidence="15">The sequence shown here is derived from an EMBL/GenBank/DDBJ whole genome shotgun (WGS) entry which is preliminary data.</text>
</comment>
<evidence type="ECO:0000256" key="8">
    <source>
        <dbReference type="ARBA" id="ARBA00022848"/>
    </source>
</evidence>
<dbReference type="Gene3D" id="1.10.630.10">
    <property type="entry name" value="Cytochrome P450"/>
    <property type="match status" value="1"/>
</dbReference>
<proteinExistence type="inferred from homology"/>
<dbReference type="InterPro" id="IPR017972">
    <property type="entry name" value="Cyt_P450_CS"/>
</dbReference>
<dbReference type="PANTHER" id="PTHR24292">
    <property type="entry name" value="CYTOCHROME P450"/>
    <property type="match status" value="1"/>
</dbReference>
<evidence type="ECO:0000256" key="9">
    <source>
        <dbReference type="ARBA" id="ARBA00023002"/>
    </source>
</evidence>
<dbReference type="GO" id="GO:0020037">
    <property type="term" value="F:heme binding"/>
    <property type="evidence" value="ECO:0007669"/>
    <property type="project" value="InterPro"/>
</dbReference>
<dbReference type="PANTHER" id="PTHR24292:SF100">
    <property type="entry name" value="CYTOCHROME P450 6A16, ISOFORM B-RELATED"/>
    <property type="match status" value="1"/>
</dbReference>
<evidence type="ECO:0000256" key="12">
    <source>
        <dbReference type="ARBA" id="ARBA00023136"/>
    </source>
</evidence>
<keyword evidence="12" id="KW-0472">Membrane</keyword>
<keyword evidence="8" id="KW-0492">Microsome</keyword>
<keyword evidence="6 13" id="KW-0479">Metal-binding</keyword>
<evidence type="ECO:0000256" key="3">
    <source>
        <dbReference type="ARBA" id="ARBA00004406"/>
    </source>
</evidence>
<evidence type="ECO:0000256" key="4">
    <source>
        <dbReference type="ARBA" id="ARBA00010617"/>
    </source>
</evidence>
<dbReference type="InterPro" id="IPR001128">
    <property type="entry name" value="Cyt_P450"/>
</dbReference>
<dbReference type="PRINTS" id="PR00463">
    <property type="entry name" value="EP450I"/>
</dbReference>
<sequence>MFIIITILAVCCGLLYYLSEKRHRFWSSRGFVQLEPKFVFGNISTSKPRTSFGELLQKFYEQSKIHKLVGIYLFYKPVLLVNDPILLQHVFIKNFTSFHDRPERINLEADPLQDNLFNTPGKKWRDLRQKLSPTFTSGKLKAMFTIIRDCGQTLETYLEKNVDSGNDIFDFRDLFARLTTNIISSVAFGIENDCINDPDHIFRKMGIRIFEMSSKKRFQAACATFFPILKNIIKFKFTNDDVEEFFHSVVKQTISFRETNNFERNDFMQLLIQLKNQGYLSSEKGESKLSEGENSSDDLKKLSYQDVAANALLFFIAGFETSSSTLSFCIFELARNREIQQKVQEEIDNVLAEDDSQVFTYESLHKLKYLECCIDEALRKYPIIPLLFRVCNEEFRVPETNLVVPKGTEVLVPVLGIHRNPELYDNPMEFRPERFLNSSTGTTKVTKGCYYLPFGDGPRNCIGMRMAKVVTKMAMVSVLSKFNIELDDKSLLEKELEIDPEQFIHTPLKPFKLKVTPRGNL</sequence>